<evidence type="ECO:0000256" key="2">
    <source>
        <dbReference type="ARBA" id="ARBA00023043"/>
    </source>
</evidence>
<dbReference type="PANTHER" id="PTHR24198">
    <property type="entry name" value="ANKYRIN REPEAT AND PROTEIN KINASE DOMAIN-CONTAINING PROTEIN"/>
    <property type="match status" value="1"/>
</dbReference>
<dbReference type="Pfam" id="PF12796">
    <property type="entry name" value="Ank_2"/>
    <property type="match status" value="1"/>
</dbReference>
<feature type="compositionally biased region" description="Basic and acidic residues" evidence="4">
    <location>
        <begin position="273"/>
        <end position="294"/>
    </location>
</feature>
<feature type="region of interest" description="Disordered" evidence="4">
    <location>
        <begin position="263"/>
        <end position="294"/>
    </location>
</feature>
<evidence type="ECO:0000256" key="1">
    <source>
        <dbReference type="ARBA" id="ARBA00022737"/>
    </source>
</evidence>
<dbReference type="SMART" id="SM00248">
    <property type="entry name" value="ANK"/>
    <property type="match status" value="8"/>
</dbReference>
<keyword evidence="1" id="KW-0677">Repeat</keyword>
<dbReference type="InterPro" id="IPR036770">
    <property type="entry name" value="Ankyrin_rpt-contain_sf"/>
</dbReference>
<reference evidence="7" key="1">
    <citation type="journal article" date="2017" name="Genome Biol.">
        <title>Comparative genomics reveals high biological diversity and specific adaptations in the industrially and medically important fungal genus Aspergillus.</title>
        <authorList>
            <person name="de Vries R.P."/>
            <person name="Riley R."/>
            <person name="Wiebenga A."/>
            <person name="Aguilar-Osorio G."/>
            <person name="Amillis S."/>
            <person name="Uchima C.A."/>
            <person name="Anderluh G."/>
            <person name="Asadollahi M."/>
            <person name="Askin M."/>
            <person name="Barry K."/>
            <person name="Battaglia E."/>
            <person name="Bayram O."/>
            <person name="Benocci T."/>
            <person name="Braus-Stromeyer S.A."/>
            <person name="Caldana C."/>
            <person name="Canovas D."/>
            <person name="Cerqueira G.C."/>
            <person name="Chen F."/>
            <person name="Chen W."/>
            <person name="Choi C."/>
            <person name="Clum A."/>
            <person name="Dos Santos R.A."/>
            <person name="Damasio A.R."/>
            <person name="Diallinas G."/>
            <person name="Emri T."/>
            <person name="Fekete E."/>
            <person name="Flipphi M."/>
            <person name="Freyberg S."/>
            <person name="Gallo A."/>
            <person name="Gournas C."/>
            <person name="Habgood R."/>
            <person name="Hainaut M."/>
            <person name="Harispe M.L."/>
            <person name="Henrissat B."/>
            <person name="Hilden K.S."/>
            <person name="Hope R."/>
            <person name="Hossain A."/>
            <person name="Karabika E."/>
            <person name="Karaffa L."/>
            <person name="Karanyi Z."/>
            <person name="Krasevec N."/>
            <person name="Kuo A."/>
            <person name="Kusch H."/>
            <person name="LaButti K."/>
            <person name="Lagendijk E.L."/>
            <person name="Lapidus A."/>
            <person name="Levasseur A."/>
            <person name="Lindquist E."/>
            <person name="Lipzen A."/>
            <person name="Logrieco A.F."/>
            <person name="MacCabe A."/>
            <person name="Maekelae M.R."/>
            <person name="Malavazi I."/>
            <person name="Melin P."/>
            <person name="Meyer V."/>
            <person name="Mielnichuk N."/>
            <person name="Miskei M."/>
            <person name="Molnar A.P."/>
            <person name="Mule G."/>
            <person name="Ngan C.Y."/>
            <person name="Orejas M."/>
            <person name="Orosz E."/>
            <person name="Ouedraogo J.P."/>
            <person name="Overkamp K.M."/>
            <person name="Park H.-S."/>
            <person name="Perrone G."/>
            <person name="Piumi F."/>
            <person name="Punt P.J."/>
            <person name="Ram A.F."/>
            <person name="Ramon A."/>
            <person name="Rauscher S."/>
            <person name="Record E."/>
            <person name="Riano-Pachon D.M."/>
            <person name="Robert V."/>
            <person name="Roehrig J."/>
            <person name="Ruller R."/>
            <person name="Salamov A."/>
            <person name="Salih N.S."/>
            <person name="Samson R.A."/>
            <person name="Sandor E."/>
            <person name="Sanguinetti M."/>
            <person name="Schuetze T."/>
            <person name="Sepcic K."/>
            <person name="Shelest E."/>
            <person name="Sherlock G."/>
            <person name="Sophianopoulou V."/>
            <person name="Squina F.M."/>
            <person name="Sun H."/>
            <person name="Susca A."/>
            <person name="Todd R.B."/>
            <person name="Tsang A."/>
            <person name="Unkles S.E."/>
            <person name="van de Wiele N."/>
            <person name="van Rossen-Uffink D."/>
            <person name="Oliveira J.V."/>
            <person name="Vesth T.C."/>
            <person name="Visser J."/>
            <person name="Yu J.-H."/>
            <person name="Zhou M."/>
            <person name="Andersen M.R."/>
            <person name="Archer D.B."/>
            <person name="Baker S.E."/>
            <person name="Benoit I."/>
            <person name="Brakhage A.A."/>
            <person name="Braus G.H."/>
            <person name="Fischer R."/>
            <person name="Frisvad J.C."/>
            <person name="Goldman G.H."/>
            <person name="Houbraken J."/>
            <person name="Oakley B."/>
            <person name="Pocsi I."/>
            <person name="Scazzocchio C."/>
            <person name="Seiboth B."/>
            <person name="vanKuyk P.A."/>
            <person name="Wortman J."/>
            <person name="Dyer P.S."/>
            <person name="Grigoriev I.V."/>
        </authorList>
    </citation>
    <scope>NUCLEOTIDE SEQUENCE [LARGE SCALE GENOMIC DNA]</scope>
    <source>
        <strain evidence="7">CBS 516.65</strain>
    </source>
</reference>
<accession>A0A1L9V4N0</accession>
<dbReference type="EMBL" id="KV878926">
    <property type="protein sequence ID" value="OJJ78861.1"/>
    <property type="molecule type" value="Genomic_DNA"/>
</dbReference>
<gene>
    <name evidence="6" type="ORF">ASPGLDRAFT_53279</name>
</gene>
<feature type="repeat" description="ANK" evidence="3">
    <location>
        <begin position="544"/>
        <end position="572"/>
    </location>
</feature>
<dbReference type="OrthoDB" id="194358at2759"/>
<dbReference type="Proteomes" id="UP000184300">
    <property type="component" value="Unassembled WGS sequence"/>
</dbReference>
<dbReference type="PANTHER" id="PTHR24198:SF165">
    <property type="entry name" value="ANKYRIN REPEAT-CONTAINING PROTEIN-RELATED"/>
    <property type="match status" value="1"/>
</dbReference>
<evidence type="ECO:0000313" key="7">
    <source>
        <dbReference type="Proteomes" id="UP000184300"/>
    </source>
</evidence>
<dbReference type="STRING" id="1160497.A0A1L9V4N0"/>
<proteinExistence type="predicted"/>
<protein>
    <recommendedName>
        <fullName evidence="5">Clr5 domain-containing protein</fullName>
    </recommendedName>
</protein>
<dbReference type="InterPro" id="IPR025676">
    <property type="entry name" value="Clr5_dom"/>
</dbReference>
<organism evidence="6 7">
    <name type="scientific">Aspergillus glaucus CBS 516.65</name>
    <dbReference type="NCBI Taxonomy" id="1160497"/>
    <lineage>
        <taxon>Eukaryota</taxon>
        <taxon>Fungi</taxon>
        <taxon>Dikarya</taxon>
        <taxon>Ascomycota</taxon>
        <taxon>Pezizomycotina</taxon>
        <taxon>Eurotiomycetes</taxon>
        <taxon>Eurotiomycetidae</taxon>
        <taxon>Eurotiales</taxon>
        <taxon>Aspergillaceae</taxon>
        <taxon>Aspergillus</taxon>
        <taxon>Aspergillus subgen. Aspergillus</taxon>
    </lineage>
</organism>
<dbReference type="RefSeq" id="XP_022395559.1">
    <property type="nucleotide sequence ID" value="XM_022547936.1"/>
</dbReference>
<dbReference type="AlphaFoldDB" id="A0A1L9V4N0"/>
<dbReference type="GO" id="GO:0005737">
    <property type="term" value="C:cytoplasm"/>
    <property type="evidence" value="ECO:0007669"/>
    <property type="project" value="TreeGrafter"/>
</dbReference>
<dbReference type="SUPFAM" id="SSF48403">
    <property type="entry name" value="Ankyrin repeat"/>
    <property type="match status" value="2"/>
</dbReference>
<feature type="domain" description="Clr5" evidence="5">
    <location>
        <begin position="5"/>
        <end position="55"/>
    </location>
</feature>
<keyword evidence="2 3" id="KW-0040">ANK repeat</keyword>
<evidence type="ECO:0000259" key="5">
    <source>
        <dbReference type="Pfam" id="PF14420"/>
    </source>
</evidence>
<evidence type="ECO:0000256" key="3">
    <source>
        <dbReference type="PROSITE-ProRule" id="PRU00023"/>
    </source>
</evidence>
<dbReference type="Gene3D" id="1.25.40.20">
    <property type="entry name" value="Ankyrin repeat-containing domain"/>
    <property type="match status" value="2"/>
</dbReference>
<dbReference type="InterPro" id="IPR002110">
    <property type="entry name" value="Ankyrin_rpt"/>
</dbReference>
<dbReference type="GeneID" id="34464197"/>
<sequence length="824" mass="91681">MQNLQWDAHRANIERIYLTEGEPLKNLRQIMEATYGFRKTKYQYEAKFKQWGIKKYRMGAAKWKYVKREMEKRGAEQATADVYIDGTLCPYKTVQMEIRRQAFETQIGKNCRSPSPEAPEGVIVCSPGPSLIYFLWPPNLPWFNFSNTALMGLEHITGNGSLFPASQEREKFLQLVKRYLVGTLGLIFRGPKTELLRTIRSGSQVATALSSVIPEQHEGQNMYIAECLCGLRGDSIVVESLRVALFLVSNGFPIGKLDEVSNRWSDDSSDDWPEIRHLNRSSQRHETGHSKEDQISKEDELIMAVFPMSGFNNPQILGQLLSVPGATVQTIAQKLFASAVRTYDLKALRMILNAGMSPDTPVLYGHFPCPPLIIATLAQDSSLALDMVRLLLSHNAGTKNPDVLMGALFHAIRLNNLELVRILLSRGAPIGGEELVAAIEVESPSLVQTLLDADPNVNKRTDHCTILGVAVKRNDILLTERLLALGAVVDALQSITSQEIDGDCYFDTTALGVAAKNKNSEMINLLQARANVNHEAATDRYIPPLVLAVVSGCKTTTKRLLEAGADISVADATRGKTLIERALDRHDLEMCRMLMASGGSVDGKLMEDYYTSQLYQIVKQRDIDTVTLLLSWGARIDENYDEVPDTVLGAAISRGDCTMIHTLLQAGVTNPGRILIEIGSLETAKFLDLLGMLFDILFRCGQPILVSAIREESCGRGDGLVQYLLNLDVDRQRGTVGCQPFETKTKSYTQLAMVTRSPLAEAIFWRNATLAKILVERGAPVTDFELCEAVERYRCYRKYDFLFLLLPVLSQYPCAVPNAFEKAM</sequence>
<dbReference type="PROSITE" id="PS50088">
    <property type="entry name" value="ANK_REPEAT"/>
    <property type="match status" value="1"/>
</dbReference>
<name>A0A1L9V4N0_ASPGL</name>
<dbReference type="Pfam" id="PF14420">
    <property type="entry name" value="Clr5"/>
    <property type="match status" value="1"/>
</dbReference>
<dbReference type="VEuPathDB" id="FungiDB:ASPGLDRAFT_53279"/>
<evidence type="ECO:0000313" key="6">
    <source>
        <dbReference type="EMBL" id="OJJ78861.1"/>
    </source>
</evidence>
<evidence type="ECO:0000256" key="4">
    <source>
        <dbReference type="SAM" id="MobiDB-lite"/>
    </source>
</evidence>
<keyword evidence="7" id="KW-1185">Reference proteome</keyword>